<comment type="caution">
    <text evidence="2">The sequence shown here is derived from an EMBL/GenBank/DDBJ whole genome shotgun (WGS) entry which is preliminary data.</text>
</comment>
<gene>
    <name evidence="2" type="ORF">DXT99_23210</name>
</gene>
<name>A0A3D8L3L6_9BACT</name>
<protein>
    <recommendedName>
        <fullName evidence="1">DUF6671 domain-containing protein</fullName>
    </recommendedName>
</protein>
<evidence type="ECO:0000313" key="2">
    <source>
        <dbReference type="EMBL" id="RDV11935.1"/>
    </source>
</evidence>
<keyword evidence="3" id="KW-1185">Reference proteome</keyword>
<dbReference type="OrthoDB" id="9793837at2"/>
<dbReference type="EMBL" id="QRGR01000036">
    <property type="protein sequence ID" value="RDV11935.1"/>
    <property type="molecule type" value="Genomic_DNA"/>
</dbReference>
<dbReference type="AlphaFoldDB" id="A0A3D8L3L6"/>
<evidence type="ECO:0000259" key="1">
    <source>
        <dbReference type="Pfam" id="PF20376"/>
    </source>
</evidence>
<feature type="domain" description="DUF6671" evidence="1">
    <location>
        <begin position="62"/>
        <end position="278"/>
    </location>
</feature>
<dbReference type="Proteomes" id="UP000256708">
    <property type="component" value="Unassembled WGS sequence"/>
</dbReference>
<accession>A0A3D8L3L6</accession>
<evidence type="ECO:0000313" key="3">
    <source>
        <dbReference type="Proteomes" id="UP000256708"/>
    </source>
</evidence>
<proteinExistence type="predicted"/>
<dbReference type="InterPro" id="IPR046612">
    <property type="entry name" value="DUF6671"/>
</dbReference>
<organism evidence="2 3">
    <name type="scientific">Pontibacter diazotrophicus</name>
    <dbReference type="NCBI Taxonomy" id="1400979"/>
    <lineage>
        <taxon>Bacteria</taxon>
        <taxon>Pseudomonadati</taxon>
        <taxon>Bacteroidota</taxon>
        <taxon>Cytophagia</taxon>
        <taxon>Cytophagales</taxon>
        <taxon>Hymenobacteraceae</taxon>
        <taxon>Pontibacter</taxon>
    </lineage>
</organism>
<sequence length="278" mass="31486">MFKGRRLLIATRHKKENVIAPLLEEAFGVECFVAEDLDTDKFGTFSGETERKDDSITTVRSKCLEAMAMYDCDLGLASEGSFGPHPSFFFLRADEEILVLIDKKNSLEIIVRELSTETNFGGEQVHSESQLSSFAERAQFPSHALILRKSKENNDEVIKGIQGWSQLKESFHHFLGKHGTVYVETDMRAMLNPTRMKVIGQASQKLIDKVSSRCPQCATPGFGITGANQGLPCEWCRYPTRSTLSYTYQCQKCAFIKEEKYPHQKTHEDPMYCDMCNP</sequence>
<reference evidence="3" key="1">
    <citation type="submission" date="2018-08" db="EMBL/GenBank/DDBJ databases">
        <authorList>
            <person name="Liu Z.-W."/>
            <person name="Du Z.-J."/>
        </authorList>
    </citation>
    <scope>NUCLEOTIDE SEQUENCE [LARGE SCALE GENOMIC DNA]</scope>
    <source>
        <strain evidence="3">H4X</strain>
    </source>
</reference>
<dbReference type="Pfam" id="PF20376">
    <property type="entry name" value="DUF6671"/>
    <property type="match status" value="1"/>
</dbReference>